<dbReference type="AlphaFoldDB" id="A0A8T2MW89"/>
<comment type="caution">
    <text evidence="2">The sequence shown here is derived from an EMBL/GenBank/DDBJ whole genome shotgun (WGS) entry which is preliminary data.</text>
</comment>
<keyword evidence="3" id="KW-1185">Reference proteome</keyword>
<evidence type="ECO:0000313" key="2">
    <source>
        <dbReference type="EMBL" id="KAG9332629.1"/>
    </source>
</evidence>
<name>A0A8T2MW89_9TELE</name>
<keyword evidence="1" id="KW-1133">Transmembrane helix</keyword>
<sequence length="71" mass="8104">MAVCEQAKSFRMLSLSFRAFQAWSFSFLVGVRFFCRAAMIRRKASITSLSETRTRCLSSCFRVSSFASLQT</sequence>
<organism evidence="2 3">
    <name type="scientific">Albula glossodonta</name>
    <name type="common">roundjaw bonefish</name>
    <dbReference type="NCBI Taxonomy" id="121402"/>
    <lineage>
        <taxon>Eukaryota</taxon>
        <taxon>Metazoa</taxon>
        <taxon>Chordata</taxon>
        <taxon>Craniata</taxon>
        <taxon>Vertebrata</taxon>
        <taxon>Euteleostomi</taxon>
        <taxon>Actinopterygii</taxon>
        <taxon>Neopterygii</taxon>
        <taxon>Teleostei</taxon>
        <taxon>Albuliformes</taxon>
        <taxon>Albulidae</taxon>
        <taxon>Albula</taxon>
    </lineage>
</organism>
<keyword evidence="1" id="KW-0812">Transmembrane</keyword>
<gene>
    <name evidence="2" type="ORF">JZ751_014727</name>
</gene>
<proteinExistence type="predicted"/>
<accession>A0A8T2MW89</accession>
<protein>
    <submittedName>
        <fullName evidence="2">Uncharacterized protein</fullName>
    </submittedName>
</protein>
<feature type="transmembrane region" description="Helical" evidence="1">
    <location>
        <begin position="15"/>
        <end position="35"/>
    </location>
</feature>
<reference evidence="2" key="1">
    <citation type="thesis" date="2021" institute="BYU ScholarsArchive" country="Provo, UT, USA">
        <title>Applications of and Algorithms for Genome Assembly and Genomic Analyses with an Emphasis on Marine Teleosts.</title>
        <authorList>
            <person name="Pickett B.D."/>
        </authorList>
    </citation>
    <scope>NUCLEOTIDE SEQUENCE</scope>
    <source>
        <strain evidence="2">HI-2016</strain>
    </source>
</reference>
<keyword evidence="1" id="KW-0472">Membrane</keyword>
<evidence type="ECO:0000313" key="3">
    <source>
        <dbReference type="Proteomes" id="UP000824540"/>
    </source>
</evidence>
<evidence type="ECO:0000256" key="1">
    <source>
        <dbReference type="SAM" id="Phobius"/>
    </source>
</evidence>
<dbReference type="Proteomes" id="UP000824540">
    <property type="component" value="Unassembled WGS sequence"/>
</dbReference>
<dbReference type="EMBL" id="JAFBMS010000237">
    <property type="protein sequence ID" value="KAG9332629.1"/>
    <property type="molecule type" value="Genomic_DNA"/>
</dbReference>